<comment type="caution">
    <text evidence="1">The sequence shown here is derived from an EMBL/GenBank/DDBJ whole genome shotgun (WGS) entry which is preliminary data.</text>
</comment>
<gene>
    <name evidence="1" type="ORF">Patl1_27785</name>
</gene>
<organism evidence="1 2">
    <name type="scientific">Pistacia atlantica</name>
    <dbReference type="NCBI Taxonomy" id="434234"/>
    <lineage>
        <taxon>Eukaryota</taxon>
        <taxon>Viridiplantae</taxon>
        <taxon>Streptophyta</taxon>
        <taxon>Embryophyta</taxon>
        <taxon>Tracheophyta</taxon>
        <taxon>Spermatophyta</taxon>
        <taxon>Magnoliopsida</taxon>
        <taxon>eudicotyledons</taxon>
        <taxon>Gunneridae</taxon>
        <taxon>Pentapetalae</taxon>
        <taxon>rosids</taxon>
        <taxon>malvids</taxon>
        <taxon>Sapindales</taxon>
        <taxon>Anacardiaceae</taxon>
        <taxon>Pistacia</taxon>
    </lineage>
</organism>
<keyword evidence="2" id="KW-1185">Reference proteome</keyword>
<dbReference type="Proteomes" id="UP001164250">
    <property type="component" value="Chromosome 5"/>
</dbReference>
<sequence>MASAFVVLLLLSVIFQAIVAQHQSNQISLGSSLSPTRDPISWGSPSGHFKFGFYKKGSGYSIGIWLQTSPKITIVWTANRDDPPVSSNATLTLTRDGKLMLRTGQGPEKTIVKTLESASFASMVDSGNFVLFNNRSDIIWSSFDFPTDTILGGQNLYSGSELFSSVSKTNHSTGQYRLKMQSDGNLVLYPINTIDQYVDAYWATDSDGQEQHHLFLNYTGELLLLNKTMATIRSFPSDSSYDERLNSSTIYLATVGDDGIFRLFAHYFVTESRAYNTSTELWSQPDNQCQVKSFCGLNGYCTLDDKLSVCRCIPGTDFVDPNQQFSGCQRNFTEESCKDVKNGKAVYNIAPMEKITWDDYPYIKENMSQEDCRKSCLEDCNCDAALYNSGYCTKHKLPLKSAKRVDDNINGQSSIAYFKMGTRAIKSDNGSSTLVPSPLKPQTLVRVTSKKAVILILLVTIGFISCSCVFLAVSGFFIFKYRVVEYKWLLETGNFGSADELTLRPFSYSELKRATNGFKEGLGRGSFGAVYKGVLYNGEKPVAVKRLEKMMSDRSEREFHAEMLVIGRTHHKNLVRLLGYCSEDSKRLLVYEYMSNGSLADLLFHSETSPDWNERVKIALDVARGILYLHDECEAPIIHCDIKPQNILIDDFWTARISDFGLAKLLMPDQTRTFTLVRGTRGYMAPEWSKNTPISVKADVYSYGVVLLEIVCCRRNMEIDPSKLEETILINWVYKCFINRELNKLVRGQEVDKKTFENMVKVGLWCVQDEPALRPSMKSVVMMLEGITDVSIPPCPSSSSG</sequence>
<evidence type="ECO:0000313" key="1">
    <source>
        <dbReference type="EMBL" id="KAJ0098265.1"/>
    </source>
</evidence>
<accession>A0ACC1BGV1</accession>
<name>A0ACC1BGV1_9ROSI</name>
<reference evidence="2" key="1">
    <citation type="journal article" date="2023" name="G3 (Bethesda)">
        <title>Genome assembly and association tests identify interacting loci associated with vigor, precocity, and sex in interspecific pistachio rootstocks.</title>
        <authorList>
            <person name="Palmer W."/>
            <person name="Jacygrad E."/>
            <person name="Sagayaradj S."/>
            <person name="Cavanaugh K."/>
            <person name="Han R."/>
            <person name="Bertier L."/>
            <person name="Beede B."/>
            <person name="Kafkas S."/>
            <person name="Golino D."/>
            <person name="Preece J."/>
            <person name="Michelmore R."/>
        </authorList>
    </citation>
    <scope>NUCLEOTIDE SEQUENCE [LARGE SCALE GENOMIC DNA]</scope>
</reference>
<evidence type="ECO:0000313" key="2">
    <source>
        <dbReference type="Proteomes" id="UP001164250"/>
    </source>
</evidence>
<protein>
    <submittedName>
        <fullName evidence="1">Uncharacterized protein</fullName>
    </submittedName>
</protein>
<proteinExistence type="predicted"/>
<dbReference type="EMBL" id="CM047901">
    <property type="protein sequence ID" value="KAJ0098265.1"/>
    <property type="molecule type" value="Genomic_DNA"/>
</dbReference>